<keyword evidence="14" id="KW-0560">Oxidoreductase</keyword>
<name>A0A2S9YWS8_9BACT</name>
<dbReference type="GO" id="GO:0005737">
    <property type="term" value="C:cytoplasm"/>
    <property type="evidence" value="ECO:0007669"/>
    <property type="project" value="TreeGrafter"/>
</dbReference>
<reference evidence="21 22" key="1">
    <citation type="submission" date="2018-03" db="EMBL/GenBank/DDBJ databases">
        <title>Draft Genome Sequences of the Obligatory Marine Myxobacteria Enhygromyxa salina SWB007.</title>
        <authorList>
            <person name="Poehlein A."/>
            <person name="Moghaddam J.A."/>
            <person name="Harms H."/>
            <person name="Alanjari M."/>
            <person name="Koenig G.M."/>
            <person name="Daniel R."/>
            <person name="Schaeberle T.F."/>
        </authorList>
    </citation>
    <scope>NUCLEOTIDE SEQUENCE [LARGE SCALE GENOMIC DNA]</scope>
    <source>
        <strain evidence="21 22">SWB007</strain>
    </source>
</reference>
<evidence type="ECO:0000313" key="21">
    <source>
        <dbReference type="EMBL" id="PRQ09509.1"/>
    </source>
</evidence>
<evidence type="ECO:0000256" key="7">
    <source>
        <dbReference type="ARBA" id="ARBA00022630"/>
    </source>
</evidence>
<dbReference type="InterPro" id="IPR006094">
    <property type="entry name" value="Oxid_FAD_bind_N"/>
</dbReference>
<evidence type="ECO:0000256" key="14">
    <source>
        <dbReference type="ARBA" id="ARBA00023002"/>
    </source>
</evidence>
<dbReference type="GO" id="GO:0000246">
    <property type="term" value="F:Delta24(24-1) sterol reductase activity"/>
    <property type="evidence" value="ECO:0007669"/>
    <property type="project" value="TreeGrafter"/>
</dbReference>
<evidence type="ECO:0000256" key="10">
    <source>
        <dbReference type="ARBA" id="ARBA00022824"/>
    </source>
</evidence>
<evidence type="ECO:0000256" key="1">
    <source>
        <dbReference type="ARBA" id="ARBA00001974"/>
    </source>
</evidence>
<keyword evidence="6" id="KW-0153">Cholesterol metabolism</keyword>
<comment type="cofactor">
    <cofactor evidence="1">
        <name>FAD</name>
        <dbReference type="ChEBI" id="CHEBI:57692"/>
    </cofactor>
</comment>
<dbReference type="InterPro" id="IPR016166">
    <property type="entry name" value="FAD-bd_PCMH"/>
</dbReference>
<dbReference type="InterPro" id="IPR040165">
    <property type="entry name" value="Diminuto-like"/>
</dbReference>
<sequence length="542" mass="61744">MDIKKLALDLATRYRAVILVGVGLPVGLAFDTGLRLRAKIYDLLGAAPERHDEKVAEVQAQVRRWAAQPADLRKPMCTDRKTWMNLSTRFEPKHQWHQIRMGNLRDILHVDVDAKTIRVEPFVTVGQATSYLIDRGHMLAVNLEIAEATLGGLAMAVGMTTHSHKVGLLSETVVAYEVVTADGELLRVTADSHPDLYRALPWSHGTLGLLVGLELKIIPVKSHVHMRYEPAHSQADYCARMYELSTMDDAPDFIEATVYSRDQAVIMKGEFADPVTPEQRAKINPIGRWYKPWFYTHVREYLNGEGDEYIPLRHYLLRHNRSIFWVVEHMIPGGNHPLFRALLGWMMPPKIAFLKFSTTPAVRKMTFTMQVFQDITLPMSAMADAVNKSDELFDMYPILLYPCRVYDRGPGSGQLRNPALKDRVLGRDYAMYFDLGVYGVPGPIQRGEQFKTVHAMREMEAFTQSVRGFPFLYADTFMTPKEFEEMFDLTLYRKVRAQYAAQGAFPQLYDKIKPEVDVLAVLDEEDEWDDDWGTRDPSAIGG</sequence>
<dbReference type="OrthoDB" id="5482059at2"/>
<keyword evidence="15" id="KW-0333">Golgi apparatus</keyword>
<proteinExistence type="predicted"/>
<dbReference type="InterPro" id="IPR036318">
    <property type="entry name" value="FAD-bd_PCMH-like_sf"/>
</dbReference>
<evidence type="ECO:0000256" key="13">
    <source>
        <dbReference type="ARBA" id="ARBA00022989"/>
    </source>
</evidence>
<evidence type="ECO:0000256" key="17">
    <source>
        <dbReference type="ARBA" id="ARBA00023136"/>
    </source>
</evidence>
<dbReference type="EC" id="1.3.1.72" evidence="4"/>
<keyword evidence="9" id="KW-0732">Signal</keyword>
<dbReference type="PANTHER" id="PTHR10801">
    <property type="entry name" value="24-DEHYDROCHOLESTEROL REDUCTASE"/>
    <property type="match status" value="1"/>
</dbReference>
<accession>A0A2S9YWS8</accession>
<evidence type="ECO:0000256" key="18">
    <source>
        <dbReference type="ARBA" id="ARBA00023166"/>
    </source>
</evidence>
<keyword evidence="17" id="KW-0472">Membrane</keyword>
<dbReference type="GO" id="GO:0016020">
    <property type="term" value="C:membrane"/>
    <property type="evidence" value="ECO:0007669"/>
    <property type="project" value="TreeGrafter"/>
</dbReference>
<dbReference type="PROSITE" id="PS51387">
    <property type="entry name" value="FAD_PCMH"/>
    <property type="match status" value="1"/>
</dbReference>
<keyword evidence="19" id="KW-0753">Steroid metabolism</keyword>
<keyword evidence="10" id="KW-0256">Endoplasmic reticulum</keyword>
<dbReference type="GO" id="GO:0008203">
    <property type="term" value="P:cholesterol metabolic process"/>
    <property type="evidence" value="ECO:0007669"/>
    <property type="project" value="UniProtKB-KW"/>
</dbReference>
<evidence type="ECO:0000256" key="16">
    <source>
        <dbReference type="ARBA" id="ARBA00023098"/>
    </source>
</evidence>
<dbReference type="Pfam" id="PF01565">
    <property type="entry name" value="FAD_binding_4"/>
    <property type="match status" value="1"/>
</dbReference>
<organism evidence="21 22">
    <name type="scientific">Enhygromyxa salina</name>
    <dbReference type="NCBI Taxonomy" id="215803"/>
    <lineage>
        <taxon>Bacteria</taxon>
        <taxon>Pseudomonadati</taxon>
        <taxon>Myxococcota</taxon>
        <taxon>Polyangia</taxon>
        <taxon>Nannocystales</taxon>
        <taxon>Nannocystaceae</taxon>
        <taxon>Enhygromyxa</taxon>
    </lineage>
</organism>
<comment type="caution">
    <text evidence="21">The sequence shown here is derived from an EMBL/GenBank/DDBJ whole genome shotgun (WGS) entry which is preliminary data.</text>
</comment>
<dbReference type="AlphaFoldDB" id="A0A2S9YWS8"/>
<dbReference type="FunFam" id="3.30.465.10:FF:000032">
    <property type="entry name" value="Delta(24)-sterol reductase"/>
    <property type="match status" value="1"/>
</dbReference>
<evidence type="ECO:0000256" key="9">
    <source>
        <dbReference type="ARBA" id="ARBA00022729"/>
    </source>
</evidence>
<dbReference type="GO" id="GO:0071949">
    <property type="term" value="F:FAD binding"/>
    <property type="evidence" value="ECO:0007669"/>
    <property type="project" value="InterPro"/>
</dbReference>
<evidence type="ECO:0000256" key="4">
    <source>
        <dbReference type="ARBA" id="ARBA00012405"/>
    </source>
</evidence>
<keyword evidence="13" id="KW-1133">Transmembrane helix</keyword>
<keyword evidence="8" id="KW-0812">Transmembrane</keyword>
<evidence type="ECO:0000256" key="5">
    <source>
        <dbReference type="ARBA" id="ARBA00022516"/>
    </source>
</evidence>
<evidence type="ECO:0000313" key="22">
    <source>
        <dbReference type="Proteomes" id="UP000238823"/>
    </source>
</evidence>
<evidence type="ECO:0000256" key="8">
    <source>
        <dbReference type="ARBA" id="ARBA00022692"/>
    </source>
</evidence>
<evidence type="ECO:0000256" key="15">
    <source>
        <dbReference type="ARBA" id="ARBA00023034"/>
    </source>
</evidence>
<keyword evidence="7" id="KW-0285">Flavoprotein</keyword>
<evidence type="ECO:0000259" key="20">
    <source>
        <dbReference type="PROSITE" id="PS51387"/>
    </source>
</evidence>
<dbReference type="InterPro" id="IPR016169">
    <property type="entry name" value="FAD-bd_PCMH_sub2"/>
</dbReference>
<keyword evidence="11" id="KW-0274">FAD</keyword>
<dbReference type="RefSeq" id="WP_106087826.1">
    <property type="nucleotide sequence ID" value="NZ_PVNL01000019.1"/>
</dbReference>
<evidence type="ECO:0000256" key="3">
    <source>
        <dbReference type="ARBA" id="ARBA00004389"/>
    </source>
</evidence>
<evidence type="ECO:0000256" key="2">
    <source>
        <dbReference type="ARBA" id="ARBA00004194"/>
    </source>
</evidence>
<keyword evidence="16" id="KW-0443">Lipid metabolism</keyword>
<protein>
    <recommendedName>
        <fullName evidence="4">Delta(24)-sterol reductase</fullName>
        <ecNumber evidence="4">1.3.1.72</ecNumber>
    </recommendedName>
</protein>
<evidence type="ECO:0000256" key="19">
    <source>
        <dbReference type="ARBA" id="ARBA00023221"/>
    </source>
</evidence>
<keyword evidence="18" id="KW-1207">Sterol metabolism</keyword>
<dbReference type="Proteomes" id="UP000238823">
    <property type="component" value="Unassembled WGS sequence"/>
</dbReference>
<evidence type="ECO:0000256" key="6">
    <source>
        <dbReference type="ARBA" id="ARBA00022548"/>
    </source>
</evidence>
<feature type="domain" description="FAD-binding PCMH-type" evidence="20">
    <location>
        <begin position="41"/>
        <end position="220"/>
    </location>
</feature>
<gene>
    <name evidence="21" type="ORF">ENSA7_07510</name>
</gene>
<comment type="subcellular location">
    <subcellularLocation>
        <location evidence="3">Endoplasmic reticulum membrane</location>
        <topology evidence="3">Single-pass membrane protein</topology>
    </subcellularLocation>
    <subcellularLocation>
        <location evidence="2">Golgi apparatus membrane</location>
        <topology evidence="2">Single-pass membrane protein</topology>
    </subcellularLocation>
</comment>
<dbReference type="EMBL" id="PVNL01000019">
    <property type="protein sequence ID" value="PRQ09509.1"/>
    <property type="molecule type" value="Genomic_DNA"/>
</dbReference>
<dbReference type="PANTHER" id="PTHR10801:SF2">
    <property type="entry name" value="FAD-BINDING PCMH-TYPE DOMAIN-CONTAINING PROTEIN"/>
    <property type="match status" value="1"/>
</dbReference>
<keyword evidence="12" id="KW-0521">NADP</keyword>
<keyword evidence="5" id="KW-0444">Lipid biosynthesis</keyword>
<evidence type="ECO:0000256" key="12">
    <source>
        <dbReference type="ARBA" id="ARBA00022857"/>
    </source>
</evidence>
<dbReference type="GO" id="GO:0050614">
    <property type="term" value="F:Delta24-sterol reductase activity"/>
    <property type="evidence" value="ECO:0007669"/>
    <property type="project" value="UniProtKB-EC"/>
</dbReference>
<dbReference type="Gene3D" id="3.30.465.10">
    <property type="match status" value="1"/>
</dbReference>
<dbReference type="SUPFAM" id="SSF56176">
    <property type="entry name" value="FAD-binding/transporter-associated domain-like"/>
    <property type="match status" value="1"/>
</dbReference>
<evidence type="ECO:0000256" key="11">
    <source>
        <dbReference type="ARBA" id="ARBA00022827"/>
    </source>
</evidence>